<sequence>MELKKFSVSEKTAIKEYYEQYGYVVIENLLSHSKIQKFIDVYERIKHSKYFVFFSQDTHLPIQPKLTPEGFIENSMLNPANLKLWHNFSHSVEECLVDESVTNVLSILSGRSSHVMMQNMFFDKSTGTIEHQDHYYLDSDPAGNMVATWYALEDIHKDAGCFFVLPGSHKAKVIERNSGSNFSDHDSFVKQIRDLINEGGYEYKSFPLNKGDVLFWHPYTIHGAYNNRDPRFSRKSLTAHYYPSDMKPLYSKTEVQTVRKTVNPNVVMFGSELQAYQSNVMHYVRAIANYVRGKGPDYDMRRDSYSASTGSDA</sequence>
<keyword evidence="2" id="KW-1185">Reference proteome</keyword>
<name>A0ABV4WDR4_9CYAN</name>
<dbReference type="InterPro" id="IPR008775">
    <property type="entry name" value="Phytyl_CoA_dOase-like"/>
</dbReference>
<accession>A0ABV4WDR4</accession>
<proteinExistence type="predicted"/>
<dbReference type="PANTHER" id="PTHR20883:SF48">
    <property type="entry name" value="ECTOINE DIOXYGENASE"/>
    <property type="match status" value="1"/>
</dbReference>
<dbReference type="EMBL" id="JBHFNT010000017">
    <property type="protein sequence ID" value="MFB2833212.1"/>
    <property type="molecule type" value="Genomic_DNA"/>
</dbReference>
<gene>
    <name evidence="1" type="ORF">ACE1CA_01620</name>
</gene>
<comment type="caution">
    <text evidence="1">The sequence shown here is derived from an EMBL/GenBank/DDBJ whole genome shotgun (WGS) entry which is preliminary data.</text>
</comment>
<dbReference type="Proteomes" id="UP001576780">
    <property type="component" value="Unassembled WGS sequence"/>
</dbReference>
<dbReference type="PANTHER" id="PTHR20883">
    <property type="entry name" value="PHYTANOYL-COA DIOXYGENASE DOMAIN CONTAINING 1"/>
    <property type="match status" value="1"/>
</dbReference>
<keyword evidence="1" id="KW-0223">Dioxygenase</keyword>
<dbReference type="GO" id="GO:0051213">
    <property type="term" value="F:dioxygenase activity"/>
    <property type="evidence" value="ECO:0007669"/>
    <property type="project" value="UniProtKB-KW"/>
</dbReference>
<organism evidence="1 2">
    <name type="scientific">Floridaenema evergladense BLCC-F167</name>
    <dbReference type="NCBI Taxonomy" id="3153639"/>
    <lineage>
        <taxon>Bacteria</taxon>
        <taxon>Bacillati</taxon>
        <taxon>Cyanobacteriota</taxon>
        <taxon>Cyanophyceae</taxon>
        <taxon>Oscillatoriophycideae</taxon>
        <taxon>Aerosakkonematales</taxon>
        <taxon>Aerosakkonemataceae</taxon>
        <taxon>Floridanema</taxon>
        <taxon>Floridanema evergladense</taxon>
    </lineage>
</organism>
<evidence type="ECO:0000313" key="1">
    <source>
        <dbReference type="EMBL" id="MFB2833212.1"/>
    </source>
</evidence>
<dbReference type="SUPFAM" id="SSF51197">
    <property type="entry name" value="Clavaminate synthase-like"/>
    <property type="match status" value="1"/>
</dbReference>
<dbReference type="Pfam" id="PF05721">
    <property type="entry name" value="PhyH"/>
    <property type="match status" value="1"/>
</dbReference>
<protein>
    <submittedName>
        <fullName evidence="1">Phytanoyl-CoA dioxygenase family protein</fullName>
    </submittedName>
</protein>
<dbReference type="RefSeq" id="WP_413275675.1">
    <property type="nucleotide sequence ID" value="NZ_JBHFNT010000017.1"/>
</dbReference>
<evidence type="ECO:0000313" key="2">
    <source>
        <dbReference type="Proteomes" id="UP001576780"/>
    </source>
</evidence>
<dbReference type="Gene3D" id="2.60.120.620">
    <property type="entry name" value="q2cbj1_9rhob like domain"/>
    <property type="match status" value="1"/>
</dbReference>
<reference evidence="1 2" key="1">
    <citation type="submission" date="2024-09" db="EMBL/GenBank/DDBJ databases">
        <title>Floridaenema gen nov. (Aerosakkonemataceae, Aerosakkonematales ord. nov., Cyanobacteria) from benthic tropical and subtropical fresh waters, with the description of four new species.</title>
        <authorList>
            <person name="Moretto J.A."/>
            <person name="Berthold D.E."/>
            <person name="Lefler F.W."/>
            <person name="Huang I.-S."/>
            <person name="Laughinghouse H. IV."/>
        </authorList>
    </citation>
    <scope>NUCLEOTIDE SEQUENCE [LARGE SCALE GENOMIC DNA]</scope>
    <source>
        <strain evidence="1 2">BLCC-F167</strain>
    </source>
</reference>
<keyword evidence="1" id="KW-0560">Oxidoreductase</keyword>